<dbReference type="PROSITE" id="PS51147">
    <property type="entry name" value="PFTA"/>
    <property type="match status" value="5"/>
</dbReference>
<dbReference type="PANTHER" id="PTHR11129:SF1">
    <property type="entry name" value="PROTEIN FARNESYLTRANSFERASE_GERANYLGERANYLTRANSFERASE TYPE-1 SUBUNIT ALPHA"/>
    <property type="match status" value="1"/>
</dbReference>
<evidence type="ECO:0000256" key="12">
    <source>
        <dbReference type="ARBA" id="ARBA00043086"/>
    </source>
</evidence>
<evidence type="ECO:0000256" key="2">
    <source>
        <dbReference type="ARBA" id="ARBA00006734"/>
    </source>
</evidence>
<keyword evidence="15" id="KW-1185">Reference proteome</keyword>
<evidence type="ECO:0000256" key="8">
    <source>
        <dbReference type="ARBA" id="ARBA00022842"/>
    </source>
</evidence>
<evidence type="ECO:0000256" key="5">
    <source>
        <dbReference type="ARBA" id="ARBA00022602"/>
    </source>
</evidence>
<feature type="compositionally biased region" description="Low complexity" evidence="14">
    <location>
        <begin position="338"/>
        <end position="348"/>
    </location>
</feature>
<reference evidence="16" key="1">
    <citation type="submission" date="2025-08" db="UniProtKB">
        <authorList>
            <consortium name="RefSeq"/>
        </authorList>
    </citation>
    <scope>IDENTIFICATION</scope>
    <source>
        <tissue evidence="16">Whole Larva</tissue>
    </source>
</reference>
<evidence type="ECO:0000256" key="14">
    <source>
        <dbReference type="SAM" id="MobiDB-lite"/>
    </source>
</evidence>
<keyword evidence="5" id="KW-0637">Prenyltransferase</keyword>
<feature type="region of interest" description="Disordered" evidence="14">
    <location>
        <begin position="323"/>
        <end position="348"/>
    </location>
</feature>
<evidence type="ECO:0000256" key="7">
    <source>
        <dbReference type="ARBA" id="ARBA00022737"/>
    </source>
</evidence>
<dbReference type="InterPro" id="IPR002088">
    <property type="entry name" value="Prenyl_trans_a"/>
</dbReference>
<proteinExistence type="inferred from homology"/>
<gene>
    <name evidence="16" type="primary">LOC108566731</name>
</gene>
<keyword evidence="7" id="KW-0677">Repeat</keyword>
<evidence type="ECO:0000256" key="9">
    <source>
        <dbReference type="ARBA" id="ARBA00040965"/>
    </source>
</evidence>
<evidence type="ECO:0000256" key="1">
    <source>
        <dbReference type="ARBA" id="ARBA00001946"/>
    </source>
</evidence>
<dbReference type="PANTHER" id="PTHR11129">
    <property type="entry name" value="PROTEIN FARNESYLTRANSFERASE ALPHA SUBUNIT/RAB GERANYLGERANYL TRANSFERASE ALPHA SUBUNIT"/>
    <property type="match status" value="1"/>
</dbReference>
<accession>A0ABM1N5Y6</accession>
<evidence type="ECO:0000256" key="6">
    <source>
        <dbReference type="ARBA" id="ARBA00022679"/>
    </source>
</evidence>
<name>A0ABM1N5Y6_NICVS</name>
<dbReference type="Pfam" id="PF01239">
    <property type="entry name" value="PPTA"/>
    <property type="match status" value="5"/>
</dbReference>
<protein>
    <recommendedName>
        <fullName evidence="9">Protein farnesyltransferase/geranylgeranyltransferase type-1 subunit alpha</fullName>
        <ecNumber evidence="4">2.5.1.58</ecNumber>
        <ecNumber evidence="3">2.5.1.59</ecNumber>
    </recommendedName>
    <alternativeName>
        <fullName evidence="12">CAAX farnesyltransferase subunit alpha</fullName>
    </alternativeName>
    <alternativeName>
        <fullName evidence="11">FTase-alpha</fullName>
    </alternativeName>
    <alternativeName>
        <fullName evidence="10">Ras proteins prenyltransferase subunit alpha</fullName>
    </alternativeName>
    <alternativeName>
        <fullName evidence="13">Type I protein geranyl-geranyltransferase subunit alpha</fullName>
    </alternativeName>
</protein>
<evidence type="ECO:0000256" key="3">
    <source>
        <dbReference type="ARBA" id="ARBA00012700"/>
    </source>
</evidence>
<feature type="compositionally biased region" description="Acidic residues" evidence="14">
    <location>
        <begin position="326"/>
        <end position="337"/>
    </location>
</feature>
<dbReference type="SUPFAM" id="SSF48439">
    <property type="entry name" value="Protein prenylyltransferase"/>
    <property type="match status" value="1"/>
</dbReference>
<keyword evidence="6" id="KW-0808">Transferase</keyword>
<evidence type="ECO:0000256" key="11">
    <source>
        <dbReference type="ARBA" id="ARBA00042436"/>
    </source>
</evidence>
<comment type="similarity">
    <text evidence="2">Belongs to the protein prenyltransferase subunit alpha family.</text>
</comment>
<evidence type="ECO:0000256" key="13">
    <source>
        <dbReference type="ARBA" id="ARBA00043219"/>
    </source>
</evidence>
<evidence type="ECO:0000313" key="15">
    <source>
        <dbReference type="Proteomes" id="UP000695000"/>
    </source>
</evidence>
<dbReference type="Gene3D" id="1.25.40.120">
    <property type="entry name" value="Protein prenylyltransferase"/>
    <property type="match status" value="1"/>
</dbReference>
<comment type="cofactor">
    <cofactor evidence="1">
        <name>Mg(2+)</name>
        <dbReference type="ChEBI" id="CHEBI:18420"/>
    </cofactor>
</comment>
<dbReference type="EC" id="2.5.1.59" evidence="3"/>
<organism evidence="15 16">
    <name type="scientific">Nicrophorus vespilloides</name>
    <name type="common">Boreal carrion beetle</name>
    <dbReference type="NCBI Taxonomy" id="110193"/>
    <lineage>
        <taxon>Eukaryota</taxon>
        <taxon>Metazoa</taxon>
        <taxon>Ecdysozoa</taxon>
        <taxon>Arthropoda</taxon>
        <taxon>Hexapoda</taxon>
        <taxon>Insecta</taxon>
        <taxon>Pterygota</taxon>
        <taxon>Neoptera</taxon>
        <taxon>Endopterygota</taxon>
        <taxon>Coleoptera</taxon>
        <taxon>Polyphaga</taxon>
        <taxon>Staphyliniformia</taxon>
        <taxon>Silphidae</taxon>
        <taxon>Nicrophorinae</taxon>
        <taxon>Nicrophorus</taxon>
    </lineage>
</organism>
<dbReference type="Proteomes" id="UP000695000">
    <property type="component" value="Unplaced"/>
</dbReference>
<sequence length="348" mass="40271">MGDSSDEEFQNSESWVFYRNRDDWKDVEPVEQEDGGEYPVVSISYTPKFKDVYDYLRGVMKIGEKSQRALDLTADAIALNAANYTVWQYRRDILKELKSDLAKELKYIEKVIQRHCKNYQVWHHRRVIVEWLQDSSKELKFTQGILVFDAKNYHAWQHRQWAIKTFGLYEGELEYVDSLLRDDIRNNSAWNQRYFVINNTIGFVDDVVSKEVEYVLEKIETVPLNESAWNYLKGLLLHDKGGLSNNVKVTTFCEDLYMSGNRSPFLLALIVDMCDERISNKAEDDKYNLKRASELCHELATTVDPIRCRYWEYMSTTISKKAGCESGEDAEGGDGPEEAAAAGASHDV</sequence>
<dbReference type="RefSeq" id="XP_017782236.1">
    <property type="nucleotide sequence ID" value="XM_017926747.1"/>
</dbReference>
<dbReference type="GeneID" id="108566731"/>
<dbReference type="EC" id="2.5.1.58" evidence="4"/>
<evidence type="ECO:0000256" key="4">
    <source>
        <dbReference type="ARBA" id="ARBA00012702"/>
    </source>
</evidence>
<evidence type="ECO:0000313" key="16">
    <source>
        <dbReference type="RefSeq" id="XP_017782236.1"/>
    </source>
</evidence>
<keyword evidence="8" id="KW-0460">Magnesium</keyword>
<evidence type="ECO:0000256" key="10">
    <source>
        <dbReference type="ARBA" id="ARBA00041392"/>
    </source>
</evidence>